<accession>A0A151B4P9</accession>
<feature type="region of interest" description="ACP-binding" evidence="14">
    <location>
        <begin position="252"/>
        <end position="256"/>
    </location>
</feature>
<evidence type="ECO:0000256" key="9">
    <source>
        <dbReference type="ARBA" id="ARBA00023315"/>
    </source>
</evidence>
<dbReference type="FunFam" id="3.40.47.10:FF:000004">
    <property type="entry name" value="3-oxoacyl-[acyl-carrier-protein] synthase 3"/>
    <property type="match status" value="1"/>
</dbReference>
<keyword evidence="9 14" id="KW-0012">Acyltransferase</keyword>
<keyword evidence="18" id="KW-1185">Reference proteome</keyword>
<dbReference type="InterPro" id="IPR013747">
    <property type="entry name" value="ACP_syn_III_C"/>
</dbReference>
<dbReference type="Pfam" id="PF08541">
    <property type="entry name" value="ACP_syn_III_C"/>
    <property type="match status" value="1"/>
</dbReference>
<dbReference type="PATRIC" id="fig|1121338.3.peg.1219"/>
<dbReference type="EMBL" id="LTBA01000009">
    <property type="protein sequence ID" value="KYH34866.1"/>
    <property type="molecule type" value="Genomic_DNA"/>
</dbReference>
<dbReference type="SUPFAM" id="SSF53901">
    <property type="entry name" value="Thiolase-like"/>
    <property type="match status" value="1"/>
</dbReference>
<dbReference type="Gene3D" id="3.40.47.10">
    <property type="match status" value="1"/>
</dbReference>
<comment type="subcellular location">
    <subcellularLocation>
        <location evidence="14">Cytoplasm</location>
    </subcellularLocation>
</comment>
<dbReference type="UniPathway" id="UPA00094"/>
<dbReference type="CDD" id="cd00830">
    <property type="entry name" value="KAS_III"/>
    <property type="match status" value="1"/>
</dbReference>
<comment type="similarity">
    <text evidence="2 14">Belongs to the thiolase-like superfamily. FabH family.</text>
</comment>
<evidence type="ECO:0000256" key="4">
    <source>
        <dbReference type="ARBA" id="ARBA00022679"/>
    </source>
</evidence>
<dbReference type="EC" id="2.3.1.180" evidence="14"/>
<proteinExistence type="inferred from homology"/>
<feature type="domain" description="Beta-ketoacyl-[acyl-carrier-protein] synthase III C-terminal" evidence="15">
    <location>
        <begin position="235"/>
        <end position="324"/>
    </location>
</feature>
<feature type="domain" description="Beta-ketoacyl-[acyl-carrier-protein] synthase III N-terminal" evidence="16">
    <location>
        <begin position="106"/>
        <end position="184"/>
    </location>
</feature>
<dbReference type="Pfam" id="PF08545">
    <property type="entry name" value="ACP_syn_III"/>
    <property type="match status" value="1"/>
</dbReference>
<comment type="subunit">
    <text evidence="14">Homodimer.</text>
</comment>
<comment type="pathway">
    <text evidence="1 14">Lipid metabolism; fatty acid biosynthesis.</text>
</comment>
<comment type="catalytic activity">
    <reaction evidence="10">
        <text>malonyl-[ACP] + acetyl-CoA + H(+) = 3-oxobutanoyl-[ACP] + CO2 + CoA</text>
        <dbReference type="Rhea" id="RHEA:12080"/>
        <dbReference type="Rhea" id="RHEA-COMP:9623"/>
        <dbReference type="Rhea" id="RHEA-COMP:9625"/>
        <dbReference type="ChEBI" id="CHEBI:15378"/>
        <dbReference type="ChEBI" id="CHEBI:16526"/>
        <dbReference type="ChEBI" id="CHEBI:57287"/>
        <dbReference type="ChEBI" id="CHEBI:57288"/>
        <dbReference type="ChEBI" id="CHEBI:78449"/>
        <dbReference type="ChEBI" id="CHEBI:78450"/>
        <dbReference type="EC" id="2.3.1.180"/>
    </reaction>
    <physiologicalReaction direction="left-to-right" evidence="10">
        <dbReference type="Rhea" id="RHEA:12081"/>
    </physiologicalReaction>
</comment>
<organism evidence="17 18">
    <name type="scientific">Clostridium tepidiprofundi DSM 19306</name>
    <dbReference type="NCBI Taxonomy" id="1121338"/>
    <lineage>
        <taxon>Bacteria</taxon>
        <taxon>Bacillati</taxon>
        <taxon>Bacillota</taxon>
        <taxon>Clostridia</taxon>
        <taxon>Eubacteriales</taxon>
        <taxon>Clostridiaceae</taxon>
        <taxon>Clostridium</taxon>
    </lineage>
</organism>
<reference evidence="17 18" key="1">
    <citation type="submission" date="2016-02" db="EMBL/GenBank/DDBJ databases">
        <title>Genome sequence of Clostridium tepidiprofundi DSM 19306.</title>
        <authorList>
            <person name="Poehlein A."/>
            <person name="Daniel R."/>
        </authorList>
    </citation>
    <scope>NUCLEOTIDE SEQUENCE [LARGE SCALE GENOMIC DNA]</scope>
    <source>
        <strain evidence="17 18">DSM 19306</strain>
    </source>
</reference>
<keyword evidence="3 14" id="KW-0444">Lipid biosynthesis</keyword>
<evidence type="ECO:0000256" key="13">
    <source>
        <dbReference type="ARBA" id="ARBA00052985"/>
    </source>
</evidence>
<dbReference type="InterPro" id="IPR016039">
    <property type="entry name" value="Thiolase-like"/>
</dbReference>
<dbReference type="GO" id="GO:0033818">
    <property type="term" value="F:beta-ketoacyl-acyl-carrier-protein synthase III activity"/>
    <property type="evidence" value="ECO:0007669"/>
    <property type="project" value="UniProtKB-UniRule"/>
</dbReference>
<gene>
    <name evidence="14 17" type="primary">fabH</name>
    <name evidence="17" type="ORF">CLTEP_11880</name>
</gene>
<evidence type="ECO:0000256" key="10">
    <source>
        <dbReference type="ARBA" id="ARBA00051096"/>
    </source>
</evidence>
<dbReference type="InterPro" id="IPR013751">
    <property type="entry name" value="ACP_syn_III_N"/>
</dbReference>
<dbReference type="PANTHER" id="PTHR43091">
    <property type="entry name" value="3-OXOACYL-[ACYL-CARRIER-PROTEIN] SYNTHASE"/>
    <property type="match status" value="1"/>
</dbReference>
<dbReference type="NCBIfam" id="NF006829">
    <property type="entry name" value="PRK09352.1"/>
    <property type="match status" value="1"/>
</dbReference>
<feature type="active site" evidence="14">
    <location>
        <position position="281"/>
    </location>
</feature>
<evidence type="ECO:0000313" key="17">
    <source>
        <dbReference type="EMBL" id="KYH34866.1"/>
    </source>
</evidence>
<keyword evidence="6 14" id="KW-0443">Lipid metabolism</keyword>
<dbReference type="GO" id="GO:0004315">
    <property type="term" value="F:3-oxoacyl-[acyl-carrier-protein] synthase activity"/>
    <property type="evidence" value="ECO:0007669"/>
    <property type="project" value="InterPro"/>
</dbReference>
<dbReference type="PANTHER" id="PTHR43091:SF1">
    <property type="entry name" value="BETA-KETOACYL-[ACYL-CARRIER-PROTEIN] SYNTHASE III, CHLOROPLASTIC"/>
    <property type="match status" value="1"/>
</dbReference>
<keyword evidence="8 14" id="KW-0511">Multifunctional enzyme</keyword>
<dbReference type="GO" id="GO:0005737">
    <property type="term" value="C:cytoplasm"/>
    <property type="evidence" value="ECO:0007669"/>
    <property type="project" value="UniProtKB-SubCell"/>
</dbReference>
<dbReference type="STRING" id="1121338.CLTEP_11880"/>
<dbReference type="OrthoDB" id="9815506at2"/>
<comment type="domain">
    <text evidence="14">The last Arg residue of the ACP-binding site is essential for the weak association between ACP/AcpP and FabH.</text>
</comment>
<dbReference type="GO" id="GO:0006633">
    <property type="term" value="P:fatty acid biosynthetic process"/>
    <property type="evidence" value="ECO:0007669"/>
    <property type="project" value="UniProtKB-UniRule"/>
</dbReference>
<evidence type="ECO:0000256" key="2">
    <source>
        <dbReference type="ARBA" id="ARBA00008642"/>
    </source>
</evidence>
<keyword evidence="14" id="KW-0963">Cytoplasm</keyword>
<evidence type="ECO:0000256" key="3">
    <source>
        <dbReference type="ARBA" id="ARBA00022516"/>
    </source>
</evidence>
<name>A0A151B4P9_9CLOT</name>
<evidence type="ECO:0000256" key="14">
    <source>
        <dbReference type="HAMAP-Rule" id="MF_01815"/>
    </source>
</evidence>
<evidence type="ECO:0000256" key="6">
    <source>
        <dbReference type="ARBA" id="ARBA00023098"/>
    </source>
</evidence>
<keyword evidence="5 14" id="KW-0276">Fatty acid metabolism</keyword>
<keyword evidence="7 14" id="KW-0275">Fatty acid biosynthesis</keyword>
<evidence type="ECO:0000256" key="12">
    <source>
        <dbReference type="ARBA" id="ARBA00052467"/>
    </source>
</evidence>
<dbReference type="RefSeq" id="WP_066823965.1">
    <property type="nucleotide sequence ID" value="NZ_LTBA01000009.1"/>
</dbReference>
<comment type="function">
    <text evidence="14">Catalyzes the condensation reaction of fatty acid synthesis by the addition to an acyl acceptor of two carbons from malonyl-ACP. Catalyzes the first condensation reaction which initiates fatty acid synthesis and may therefore play a role in governing the total rate of fatty acid production. Possesses both acetoacetyl-ACP synthase and acetyl transacylase activities. Its substrate specificity determines the biosynthesis of branched-chain and/or straight-chain of fatty acids.</text>
</comment>
<sequence length="327" mass="35488">MGYAKIIGVGKYLPDNVVTNEYLSTIVETNDEWISTRTGMKERRITTGEDTTDLAVEAAKNALYNAGISAEEIDLIIVATTSPDSLIPCMACRVQEQIGAVNAAAFDLTAACSGLIYGLNIGKNFICSGQFKKVLVIGSEVLSKIVDWTDRNTCVLFGDGASALVIAESEDIDGIKSVHIGADGSKGKYLTCSALKLENIFVNDDKEYDNKIRMNGKEIFKFAVNIISDSIRQILDENNLSMDDIKYVVCHQANSRIIEFAAKRLNADVKKFYMDMDKFGNTSSASIGIALDDIVKDGMLNKGDKVIIAGFGGGLTWGSALIEWAIE</sequence>
<dbReference type="AlphaFoldDB" id="A0A151B4P9"/>
<protein>
    <recommendedName>
        <fullName evidence="14">Beta-ketoacyl-[acyl-carrier-protein] synthase III</fullName>
        <shortName evidence="14">Beta-ketoacyl-ACP synthase III</shortName>
        <shortName evidence="14">KAS III</shortName>
        <ecNumber evidence="14">2.3.1.180</ecNumber>
    </recommendedName>
    <alternativeName>
        <fullName evidence="14">3-oxoacyl-[acyl-carrier-protein] synthase 3</fullName>
    </alternativeName>
    <alternativeName>
        <fullName evidence="14">3-oxoacyl-[acyl-carrier-protein] synthase III</fullName>
    </alternativeName>
</protein>
<evidence type="ECO:0000256" key="11">
    <source>
        <dbReference type="ARBA" id="ARBA00052407"/>
    </source>
</evidence>
<evidence type="ECO:0000256" key="7">
    <source>
        <dbReference type="ARBA" id="ARBA00023160"/>
    </source>
</evidence>
<evidence type="ECO:0000259" key="15">
    <source>
        <dbReference type="Pfam" id="PF08541"/>
    </source>
</evidence>
<dbReference type="HAMAP" id="MF_01815">
    <property type="entry name" value="FabH"/>
    <property type="match status" value="1"/>
</dbReference>
<evidence type="ECO:0000256" key="1">
    <source>
        <dbReference type="ARBA" id="ARBA00005194"/>
    </source>
</evidence>
<evidence type="ECO:0000256" key="5">
    <source>
        <dbReference type="ARBA" id="ARBA00022832"/>
    </source>
</evidence>
<dbReference type="Proteomes" id="UP000075531">
    <property type="component" value="Unassembled WGS sequence"/>
</dbReference>
<feature type="active site" evidence="14">
    <location>
        <position position="251"/>
    </location>
</feature>
<evidence type="ECO:0000259" key="16">
    <source>
        <dbReference type="Pfam" id="PF08545"/>
    </source>
</evidence>
<dbReference type="NCBIfam" id="TIGR00747">
    <property type="entry name" value="fabH"/>
    <property type="match status" value="1"/>
</dbReference>
<comment type="catalytic activity">
    <reaction evidence="13">
        <text>3-methylbutanoyl-CoA + malonyl-[ACP] + H(+) = 5-methyl-3-oxohexanoyl-[ACP] + CO2 + CoA</text>
        <dbReference type="Rhea" id="RHEA:42272"/>
        <dbReference type="Rhea" id="RHEA-COMP:9623"/>
        <dbReference type="Rhea" id="RHEA-COMP:9941"/>
        <dbReference type="ChEBI" id="CHEBI:15378"/>
        <dbReference type="ChEBI" id="CHEBI:16526"/>
        <dbReference type="ChEBI" id="CHEBI:57287"/>
        <dbReference type="ChEBI" id="CHEBI:57345"/>
        <dbReference type="ChEBI" id="CHEBI:78449"/>
        <dbReference type="ChEBI" id="CHEBI:78822"/>
        <dbReference type="EC" id="2.3.1.300"/>
    </reaction>
    <physiologicalReaction direction="left-to-right" evidence="13">
        <dbReference type="Rhea" id="RHEA:42273"/>
    </physiologicalReaction>
</comment>
<feature type="active site" evidence="14">
    <location>
        <position position="112"/>
    </location>
</feature>
<evidence type="ECO:0000313" key="18">
    <source>
        <dbReference type="Proteomes" id="UP000075531"/>
    </source>
</evidence>
<evidence type="ECO:0000256" key="8">
    <source>
        <dbReference type="ARBA" id="ARBA00023268"/>
    </source>
</evidence>
<comment type="catalytic activity">
    <reaction evidence="12">
        <text>2-methylpropanoyl-CoA + malonyl-[ACP] + H(+) = 4-methyl-3-oxopentanoyl-[ACP] + CO2 + CoA</text>
        <dbReference type="Rhea" id="RHEA:42268"/>
        <dbReference type="Rhea" id="RHEA-COMP:9623"/>
        <dbReference type="Rhea" id="RHEA-COMP:9940"/>
        <dbReference type="ChEBI" id="CHEBI:15378"/>
        <dbReference type="ChEBI" id="CHEBI:16526"/>
        <dbReference type="ChEBI" id="CHEBI:57287"/>
        <dbReference type="ChEBI" id="CHEBI:57338"/>
        <dbReference type="ChEBI" id="CHEBI:78449"/>
        <dbReference type="ChEBI" id="CHEBI:78820"/>
        <dbReference type="EC" id="2.3.1.300"/>
    </reaction>
    <physiologicalReaction direction="left-to-right" evidence="12">
        <dbReference type="Rhea" id="RHEA:42269"/>
    </physiologicalReaction>
</comment>
<comment type="caution">
    <text evidence="17">The sequence shown here is derived from an EMBL/GenBank/DDBJ whole genome shotgun (WGS) entry which is preliminary data.</text>
</comment>
<dbReference type="InterPro" id="IPR004655">
    <property type="entry name" value="FabH"/>
</dbReference>
<keyword evidence="4 14" id="KW-0808">Transferase</keyword>
<comment type="catalytic activity">
    <reaction evidence="11">
        <text>(2S)-2-methylbutanoyl-CoA + malonyl-[ACP] + H(+) = (4S)-4-methyl-3-oxohexanoyl-[ACP] + CO2 + CoA</text>
        <dbReference type="Rhea" id="RHEA:42276"/>
        <dbReference type="Rhea" id="RHEA-COMP:9623"/>
        <dbReference type="Rhea" id="RHEA-COMP:17148"/>
        <dbReference type="ChEBI" id="CHEBI:15378"/>
        <dbReference type="ChEBI" id="CHEBI:16526"/>
        <dbReference type="ChEBI" id="CHEBI:57287"/>
        <dbReference type="ChEBI" id="CHEBI:78449"/>
        <dbReference type="ChEBI" id="CHEBI:88166"/>
        <dbReference type="ChEBI" id="CHEBI:167462"/>
        <dbReference type="EC" id="2.3.1.300"/>
    </reaction>
    <physiologicalReaction direction="left-to-right" evidence="11">
        <dbReference type="Rhea" id="RHEA:42277"/>
    </physiologicalReaction>
</comment>